<organism evidence="1 2">
    <name type="scientific">Oceanipulchritudo coccoides</name>
    <dbReference type="NCBI Taxonomy" id="2706888"/>
    <lineage>
        <taxon>Bacteria</taxon>
        <taxon>Pseudomonadati</taxon>
        <taxon>Verrucomicrobiota</taxon>
        <taxon>Opitutia</taxon>
        <taxon>Puniceicoccales</taxon>
        <taxon>Oceanipulchritudinaceae</taxon>
        <taxon>Oceanipulchritudo</taxon>
    </lineage>
</organism>
<dbReference type="EMBL" id="JAAGNX010000003">
    <property type="protein sequence ID" value="NDV63387.1"/>
    <property type="molecule type" value="Genomic_DNA"/>
</dbReference>
<keyword evidence="2" id="KW-1185">Reference proteome</keyword>
<proteinExistence type="predicted"/>
<gene>
    <name evidence="1" type="ORF">G0Q06_13055</name>
</gene>
<reference evidence="1 2" key="1">
    <citation type="submission" date="2020-02" db="EMBL/GenBank/DDBJ databases">
        <title>Albibacoteraceae fam. nov., the first described family within the subdivision 4 Verrucomicrobia.</title>
        <authorList>
            <person name="Xi F."/>
        </authorList>
    </citation>
    <scope>NUCLEOTIDE SEQUENCE [LARGE SCALE GENOMIC DNA]</scope>
    <source>
        <strain evidence="1 2">CK1056</strain>
    </source>
</reference>
<comment type="caution">
    <text evidence="1">The sequence shown here is derived from an EMBL/GenBank/DDBJ whole genome shotgun (WGS) entry which is preliminary data.</text>
</comment>
<accession>A0A6B2M5I6</accession>
<dbReference type="AlphaFoldDB" id="A0A6B2M5I6"/>
<evidence type="ECO:0000313" key="1">
    <source>
        <dbReference type="EMBL" id="NDV63387.1"/>
    </source>
</evidence>
<sequence length="187" mass="21548">MVERLAFTRRNESLAQEEKWSKEDCDNLLSKIAFQSKIGKEQIGDYKSINEFIQDTELIGVTTIAVDTVLSGLNAFRGATKMFGKARKWASNLWSDANIFTYSKSTNKAIRESLTEAYEVAEMGQTIFDDTIRGSFTEIIGFDLNARAQDALYYNIDVYSQELEFNHGRTLWQIRHLNETYEKHCEE</sequence>
<name>A0A6B2M5I6_9BACT</name>
<dbReference type="Proteomes" id="UP000478417">
    <property type="component" value="Unassembled WGS sequence"/>
</dbReference>
<evidence type="ECO:0000313" key="2">
    <source>
        <dbReference type="Proteomes" id="UP000478417"/>
    </source>
</evidence>
<dbReference type="RefSeq" id="WP_163966895.1">
    <property type="nucleotide sequence ID" value="NZ_JAAGNX010000003.1"/>
</dbReference>
<protein>
    <submittedName>
        <fullName evidence="1">Uncharacterized protein</fullName>
    </submittedName>
</protein>